<dbReference type="InterPro" id="IPR000668">
    <property type="entry name" value="Peptidase_C1A_C"/>
</dbReference>
<dbReference type="PANTHER" id="PTHR12411">
    <property type="entry name" value="CYSTEINE PROTEASE FAMILY C1-RELATED"/>
    <property type="match status" value="1"/>
</dbReference>
<evidence type="ECO:0000256" key="4">
    <source>
        <dbReference type="ARBA" id="ARBA00022807"/>
    </source>
</evidence>
<evidence type="ECO:0000256" key="3">
    <source>
        <dbReference type="ARBA" id="ARBA00022801"/>
    </source>
</evidence>
<comment type="similarity">
    <text evidence="1">Belongs to the peptidase C1 family.</text>
</comment>
<dbReference type="InterPro" id="IPR013128">
    <property type="entry name" value="Peptidase_C1A"/>
</dbReference>
<dbReference type="SUPFAM" id="SSF54001">
    <property type="entry name" value="Cysteine proteinases"/>
    <property type="match status" value="1"/>
</dbReference>
<dbReference type="Gene3D" id="3.90.70.10">
    <property type="entry name" value="Cysteine proteinases"/>
    <property type="match status" value="2"/>
</dbReference>
<keyword evidence="3" id="KW-0378">Hydrolase</keyword>
<evidence type="ECO:0000259" key="6">
    <source>
        <dbReference type="SMART" id="SM00645"/>
    </source>
</evidence>
<evidence type="ECO:0000313" key="7">
    <source>
        <dbReference type="EMBL" id="KAA0038986.1"/>
    </source>
</evidence>
<evidence type="ECO:0000256" key="1">
    <source>
        <dbReference type="ARBA" id="ARBA00008455"/>
    </source>
</evidence>
<feature type="region of interest" description="Disordered" evidence="5">
    <location>
        <begin position="220"/>
        <end position="255"/>
    </location>
</feature>
<evidence type="ECO:0000256" key="2">
    <source>
        <dbReference type="ARBA" id="ARBA00022670"/>
    </source>
</evidence>
<feature type="domain" description="Peptidase C1A papain C-terminal" evidence="6">
    <location>
        <begin position="46"/>
        <end position="225"/>
    </location>
</feature>
<dbReference type="STRING" id="1194695.A0A5A7TAC2"/>
<dbReference type="EMBL" id="SSTE01018486">
    <property type="protein sequence ID" value="KAA0038986.1"/>
    <property type="molecule type" value="Genomic_DNA"/>
</dbReference>
<evidence type="ECO:0000256" key="5">
    <source>
        <dbReference type="SAM" id="MobiDB-lite"/>
    </source>
</evidence>
<dbReference type="Proteomes" id="UP000321393">
    <property type="component" value="Unassembled WGS sequence"/>
</dbReference>
<dbReference type="SMART" id="SM00645">
    <property type="entry name" value="Pept_C1"/>
    <property type="match status" value="1"/>
</dbReference>
<proteinExistence type="inferred from homology"/>
<organism evidence="7 8">
    <name type="scientific">Cucumis melo var. makuwa</name>
    <name type="common">Oriental melon</name>
    <dbReference type="NCBI Taxonomy" id="1194695"/>
    <lineage>
        <taxon>Eukaryota</taxon>
        <taxon>Viridiplantae</taxon>
        <taxon>Streptophyta</taxon>
        <taxon>Embryophyta</taxon>
        <taxon>Tracheophyta</taxon>
        <taxon>Spermatophyta</taxon>
        <taxon>Magnoliopsida</taxon>
        <taxon>eudicotyledons</taxon>
        <taxon>Gunneridae</taxon>
        <taxon>Pentapetalae</taxon>
        <taxon>rosids</taxon>
        <taxon>fabids</taxon>
        <taxon>Cucurbitales</taxon>
        <taxon>Cucurbitaceae</taxon>
        <taxon>Benincaseae</taxon>
        <taxon>Cucumis</taxon>
    </lineage>
</organism>
<dbReference type="Pfam" id="PF00112">
    <property type="entry name" value="Peptidase_C1"/>
    <property type="match status" value="2"/>
</dbReference>
<comment type="caution">
    <text evidence="7">The sequence shown here is derived from an EMBL/GenBank/DDBJ whole genome shotgun (WGS) entry which is preliminary data.</text>
</comment>
<keyword evidence="2 7" id="KW-0645">Protease</keyword>
<name>A0A5A7TAC2_CUCMM</name>
<dbReference type="GO" id="GO:0006508">
    <property type="term" value="P:proteolysis"/>
    <property type="evidence" value="ECO:0007669"/>
    <property type="project" value="UniProtKB-KW"/>
</dbReference>
<reference evidence="7 8" key="1">
    <citation type="submission" date="2019-08" db="EMBL/GenBank/DDBJ databases">
        <title>Draft genome sequences of two oriental melons (Cucumis melo L. var makuwa).</title>
        <authorList>
            <person name="Kwon S.-Y."/>
        </authorList>
    </citation>
    <scope>NUCLEOTIDE SEQUENCE [LARGE SCALE GENOMIC DNA]</scope>
    <source>
        <strain evidence="8">cv. SW 3</strain>
        <tissue evidence="7">Leaf</tissue>
    </source>
</reference>
<protein>
    <submittedName>
        <fullName evidence="7">Senescence-specific cysteine protease SAG39-like</fullName>
    </submittedName>
</protein>
<accession>A0A5A7TAC2</accession>
<gene>
    <name evidence="7" type="ORF">E6C27_scaffold84G00670</name>
</gene>
<dbReference type="GO" id="GO:0008234">
    <property type="term" value="F:cysteine-type peptidase activity"/>
    <property type="evidence" value="ECO:0007669"/>
    <property type="project" value="UniProtKB-KW"/>
</dbReference>
<dbReference type="InterPro" id="IPR038765">
    <property type="entry name" value="Papain-like_cys_pep_sf"/>
</dbReference>
<evidence type="ECO:0000313" key="8">
    <source>
        <dbReference type="Proteomes" id="UP000321393"/>
    </source>
</evidence>
<keyword evidence="4" id="KW-0788">Thiol protease</keyword>
<sequence>MDFTKCKEVKMMKYLTKFSKHVSWPPTSVKGQYVRSVTSIQQIRDKDPGIDWRTRGAVTPVQYQLGDTCVVYAAVAAVEGIYQIETRKLVKFSEDDVIRHCLSHKNGGYTASCISQYGIEYGFLPKGQLRSKNKCPPISSEWSFIDQLRRQPLMVSIKTGHKDIENYSGGIYHGPFGPKTDHEVVVVGYTPDYYILKNSWGDWGEDGYMKLSRDAKVVKSSSSGAEIARQRSSDSNFDQPGEGDDEHSQRHLSLP</sequence>
<dbReference type="OrthoDB" id="683764at2759"/>
<dbReference type="AlphaFoldDB" id="A0A5A7TAC2"/>